<feature type="region of interest" description="Disordered" evidence="1">
    <location>
        <begin position="1"/>
        <end position="81"/>
    </location>
</feature>
<protein>
    <submittedName>
        <fullName evidence="2">Uncharacterized protein</fullName>
    </submittedName>
</protein>
<sequence>MPASHTSSQHNHAGSSQRLTSGGSSSKAAEKHPSDGKSSREWRLARFEKDNEDNLFPRLHDAQPTSQNPKEKFGPCFAQLP</sequence>
<proteinExistence type="predicted"/>
<dbReference type="Proteomes" id="UP001241169">
    <property type="component" value="Unassembled WGS sequence"/>
</dbReference>
<keyword evidence="3" id="KW-1185">Reference proteome</keyword>
<feature type="compositionally biased region" description="Basic and acidic residues" evidence="1">
    <location>
        <begin position="28"/>
        <end position="49"/>
    </location>
</feature>
<feature type="compositionally biased region" description="Low complexity" evidence="1">
    <location>
        <begin position="14"/>
        <end position="26"/>
    </location>
</feature>
<dbReference type="EMBL" id="MOPA01000005">
    <property type="protein sequence ID" value="KAK1541451.1"/>
    <property type="molecule type" value="Genomic_DNA"/>
</dbReference>
<reference evidence="2 3" key="1">
    <citation type="submission" date="2016-10" db="EMBL/GenBank/DDBJ databases">
        <title>The genome sequence of Colletotrichum fioriniae PJ7.</title>
        <authorList>
            <person name="Baroncelli R."/>
        </authorList>
    </citation>
    <scope>NUCLEOTIDE SEQUENCE [LARGE SCALE GENOMIC DNA]</scope>
    <source>
        <strain evidence="2 3">IMI 384185</strain>
    </source>
</reference>
<evidence type="ECO:0000313" key="2">
    <source>
        <dbReference type="EMBL" id="KAK1541451.1"/>
    </source>
</evidence>
<feature type="compositionally biased region" description="Polar residues" evidence="1">
    <location>
        <begin position="1"/>
        <end position="13"/>
    </location>
</feature>
<organism evidence="2 3">
    <name type="scientific">Colletotrichum paranaense</name>
    <dbReference type="NCBI Taxonomy" id="1914294"/>
    <lineage>
        <taxon>Eukaryota</taxon>
        <taxon>Fungi</taxon>
        <taxon>Dikarya</taxon>
        <taxon>Ascomycota</taxon>
        <taxon>Pezizomycotina</taxon>
        <taxon>Sordariomycetes</taxon>
        <taxon>Hypocreomycetidae</taxon>
        <taxon>Glomerellales</taxon>
        <taxon>Glomerellaceae</taxon>
        <taxon>Colletotrichum</taxon>
        <taxon>Colletotrichum acutatum species complex</taxon>
    </lineage>
</organism>
<evidence type="ECO:0000256" key="1">
    <source>
        <dbReference type="SAM" id="MobiDB-lite"/>
    </source>
</evidence>
<dbReference type="GeneID" id="85375608"/>
<dbReference type="RefSeq" id="XP_060350583.1">
    <property type="nucleotide sequence ID" value="XM_060491709.1"/>
</dbReference>
<accession>A0ABQ9SPM1</accession>
<gene>
    <name evidence="2" type="ORF">CPAR01_07440</name>
</gene>
<name>A0ABQ9SPM1_9PEZI</name>
<evidence type="ECO:0000313" key="3">
    <source>
        <dbReference type="Proteomes" id="UP001241169"/>
    </source>
</evidence>
<comment type="caution">
    <text evidence="2">The sequence shown here is derived from an EMBL/GenBank/DDBJ whole genome shotgun (WGS) entry which is preliminary data.</text>
</comment>